<gene>
    <name evidence="1" type="ORF">H5410_063917</name>
</gene>
<organism evidence="1 2">
    <name type="scientific">Solanum commersonii</name>
    <name type="common">Commerson's wild potato</name>
    <name type="synonym">Commerson's nightshade</name>
    <dbReference type="NCBI Taxonomy" id="4109"/>
    <lineage>
        <taxon>Eukaryota</taxon>
        <taxon>Viridiplantae</taxon>
        <taxon>Streptophyta</taxon>
        <taxon>Embryophyta</taxon>
        <taxon>Tracheophyta</taxon>
        <taxon>Spermatophyta</taxon>
        <taxon>Magnoliopsida</taxon>
        <taxon>eudicotyledons</taxon>
        <taxon>Gunneridae</taxon>
        <taxon>Pentapetalae</taxon>
        <taxon>asterids</taxon>
        <taxon>lamiids</taxon>
        <taxon>Solanales</taxon>
        <taxon>Solanaceae</taxon>
        <taxon>Solanoideae</taxon>
        <taxon>Solaneae</taxon>
        <taxon>Solanum</taxon>
    </lineage>
</organism>
<comment type="caution">
    <text evidence="1">The sequence shown here is derived from an EMBL/GenBank/DDBJ whole genome shotgun (WGS) entry which is preliminary data.</text>
</comment>
<protein>
    <submittedName>
        <fullName evidence="1">Uncharacterized protein</fullName>
    </submittedName>
</protein>
<accession>A0A9J5WFM7</accession>
<dbReference type="AlphaFoldDB" id="A0A9J5WFM7"/>
<sequence length="60" mass="7039">MHDEFSSKARVRTTRTGECDSRIGKIEKFIRELNLWIGDKKSGMCFKIEEKGRSERKDTC</sequence>
<proteinExistence type="predicted"/>
<reference evidence="1 2" key="1">
    <citation type="submission" date="2020-09" db="EMBL/GenBank/DDBJ databases">
        <title>De no assembly of potato wild relative species, Solanum commersonii.</title>
        <authorList>
            <person name="Cho K."/>
        </authorList>
    </citation>
    <scope>NUCLEOTIDE SEQUENCE [LARGE SCALE GENOMIC DNA]</scope>
    <source>
        <strain evidence="1">LZ3.2</strain>
        <tissue evidence="1">Leaf</tissue>
    </source>
</reference>
<evidence type="ECO:0000313" key="1">
    <source>
        <dbReference type="EMBL" id="KAG5574151.1"/>
    </source>
</evidence>
<keyword evidence="2" id="KW-1185">Reference proteome</keyword>
<dbReference type="EMBL" id="JACXVP010000012">
    <property type="protein sequence ID" value="KAG5574151.1"/>
    <property type="molecule type" value="Genomic_DNA"/>
</dbReference>
<evidence type="ECO:0000313" key="2">
    <source>
        <dbReference type="Proteomes" id="UP000824120"/>
    </source>
</evidence>
<dbReference type="Proteomes" id="UP000824120">
    <property type="component" value="Chromosome 12"/>
</dbReference>
<name>A0A9J5WFM7_SOLCO</name>